<dbReference type="PROSITE" id="PS50110">
    <property type="entry name" value="RESPONSE_REGULATORY"/>
    <property type="match status" value="2"/>
</dbReference>
<evidence type="ECO:0000256" key="6">
    <source>
        <dbReference type="ARBA" id="ARBA00022679"/>
    </source>
</evidence>
<evidence type="ECO:0000259" key="20">
    <source>
        <dbReference type="PROSITE" id="PS50885"/>
    </source>
</evidence>
<dbReference type="InterPro" id="IPR008207">
    <property type="entry name" value="Sig_transdc_His_kin_Hpt_dom"/>
</dbReference>
<keyword evidence="16" id="KW-0175">Coiled coil</keyword>
<evidence type="ECO:0000256" key="14">
    <source>
        <dbReference type="PROSITE-ProRule" id="PRU00110"/>
    </source>
</evidence>
<dbReference type="SMART" id="SM00388">
    <property type="entry name" value="HisKA"/>
    <property type="match status" value="1"/>
</dbReference>
<evidence type="ECO:0000256" key="16">
    <source>
        <dbReference type="SAM" id="Coils"/>
    </source>
</evidence>
<keyword evidence="7 17" id="KW-0812">Transmembrane</keyword>
<dbReference type="PROSITE" id="PS50894">
    <property type="entry name" value="HPT"/>
    <property type="match status" value="1"/>
</dbReference>
<dbReference type="Pfam" id="PF01627">
    <property type="entry name" value="Hpt"/>
    <property type="match status" value="1"/>
</dbReference>
<feature type="modified residue" description="Phosphohistidine" evidence="14">
    <location>
        <position position="694"/>
    </location>
</feature>
<sequence length="757" mass="83995">MKLKNIWNLRFHNWPWLFLPVLIGLGTALLCMAIGVLPPFSVQLMTICFSITLLAIAISMIGMVRVGRPQRDLLRAARNLAQGRMEARVPNYFHGTTGQLAEQINMLGKQVKSHRDHIDGSVVQMTSHLRQDQQRLQTLNEELSNALAESRKAAAAQAELFSNLSHELRTPLTAILGYTDLIRRSGLSREQELHIATVGKSARGMLGMINDLLDWSRIEAGQLQFNEDKLDINEAVEDITALLAPLAYDKDLELVRIVYHDVPTQLRGDPQRLRQILTNLLSNAIKFTNVGGIVLRVLRERDEQDKVWVSFSVTDTGVGIAPEQQNHLFQAFHQASGTVGGSGLGLSITRKLAELMGGNVEMKSIVGEGSTFSVMLPFSSTEASSAPTSAEPHLRERQAWVLEPHATARLALTHWLEFWGMHVHSFESIAELNIALATRSPDVVIVGMKEKDHDDPDYLAAFQRCTWRKPPLLALIASSSIDMHARVREAGAANCLPKSVSQLGLFRELVNLTSLKPAQKQPLAGRRVLIADNNAVNRRYIATLCGELALTVQEAADGRETLRYWRNAAPEYVLLDARMPEVDGLNCVRAIRAETVPGTLRSRIIVISAHLEPDERKALLAAGADGVLLKPFDGRELLRTLAPQLVAPPPPVSAMLTADPEMLVLLREELPIQIRELEDALFKNNLTASRDAAHQLRGTAAFYHLTTLKQVTSAFDLYLLQLHSLQNDPVWPGMLAEIRTSLDQVLNQLNNRLSYSS</sequence>
<dbReference type="EMBL" id="QANS01000001">
    <property type="protein sequence ID" value="PTU33142.1"/>
    <property type="molecule type" value="Genomic_DNA"/>
</dbReference>
<dbReference type="InterPro" id="IPR003661">
    <property type="entry name" value="HisK_dim/P_dom"/>
</dbReference>
<evidence type="ECO:0000313" key="23">
    <source>
        <dbReference type="Proteomes" id="UP000244248"/>
    </source>
</evidence>
<evidence type="ECO:0000259" key="19">
    <source>
        <dbReference type="PROSITE" id="PS50110"/>
    </source>
</evidence>
<evidence type="ECO:0000256" key="9">
    <source>
        <dbReference type="ARBA" id="ARBA00022777"/>
    </source>
</evidence>
<dbReference type="InterPro" id="IPR005467">
    <property type="entry name" value="His_kinase_dom"/>
</dbReference>
<evidence type="ECO:0000256" key="5">
    <source>
        <dbReference type="ARBA" id="ARBA00022553"/>
    </source>
</evidence>
<evidence type="ECO:0000259" key="18">
    <source>
        <dbReference type="PROSITE" id="PS50109"/>
    </source>
</evidence>
<keyword evidence="11 17" id="KW-1133">Transmembrane helix</keyword>
<dbReference type="SUPFAM" id="SSF52172">
    <property type="entry name" value="CheY-like"/>
    <property type="match status" value="2"/>
</dbReference>
<dbReference type="Pfam" id="PF00512">
    <property type="entry name" value="HisKA"/>
    <property type="match status" value="1"/>
</dbReference>
<comment type="caution">
    <text evidence="22">The sequence shown here is derived from an EMBL/GenBank/DDBJ whole genome shotgun (WGS) entry which is preliminary data.</text>
</comment>
<dbReference type="PROSITE" id="PS50109">
    <property type="entry name" value="HIS_KIN"/>
    <property type="match status" value="1"/>
</dbReference>
<dbReference type="Pfam" id="PF00072">
    <property type="entry name" value="Response_reg"/>
    <property type="match status" value="1"/>
</dbReference>
<feature type="coiled-coil region" evidence="16">
    <location>
        <begin position="122"/>
        <end position="156"/>
    </location>
</feature>
<dbReference type="InterPro" id="IPR036097">
    <property type="entry name" value="HisK_dim/P_sf"/>
</dbReference>
<dbReference type="InterPro" id="IPR003594">
    <property type="entry name" value="HATPase_dom"/>
</dbReference>
<keyword evidence="6" id="KW-0808">Transferase</keyword>
<dbReference type="CDD" id="cd00082">
    <property type="entry name" value="HisKA"/>
    <property type="match status" value="1"/>
</dbReference>
<feature type="domain" description="Response regulatory" evidence="19">
    <location>
        <begin position="398"/>
        <end position="513"/>
    </location>
</feature>
<dbReference type="SMART" id="SM00387">
    <property type="entry name" value="HATPase_c"/>
    <property type="match status" value="1"/>
</dbReference>
<keyword evidence="10" id="KW-0067">ATP-binding</keyword>
<keyword evidence="23" id="KW-1185">Reference proteome</keyword>
<dbReference type="InterPro" id="IPR036641">
    <property type="entry name" value="HPT_dom_sf"/>
</dbReference>
<dbReference type="SMART" id="SM00448">
    <property type="entry name" value="REC"/>
    <property type="match status" value="1"/>
</dbReference>
<dbReference type="CDD" id="cd16922">
    <property type="entry name" value="HATPase_EvgS-ArcB-TorS-like"/>
    <property type="match status" value="1"/>
</dbReference>
<evidence type="ECO:0000256" key="8">
    <source>
        <dbReference type="ARBA" id="ARBA00022741"/>
    </source>
</evidence>
<evidence type="ECO:0000256" key="10">
    <source>
        <dbReference type="ARBA" id="ARBA00022840"/>
    </source>
</evidence>
<organism evidence="22 23">
    <name type="scientific">Stenotrophobium rhamnosiphilum</name>
    <dbReference type="NCBI Taxonomy" id="2029166"/>
    <lineage>
        <taxon>Bacteria</taxon>
        <taxon>Pseudomonadati</taxon>
        <taxon>Pseudomonadota</taxon>
        <taxon>Gammaproteobacteria</taxon>
        <taxon>Nevskiales</taxon>
        <taxon>Nevskiaceae</taxon>
        <taxon>Stenotrophobium</taxon>
    </lineage>
</organism>
<gene>
    <name evidence="22" type="ORF">CJD38_03300</name>
</gene>
<comment type="subcellular location">
    <subcellularLocation>
        <location evidence="2">Cell membrane</location>
        <topology evidence="2">Multi-pass membrane protein</topology>
    </subcellularLocation>
</comment>
<keyword evidence="12" id="KW-0902">Two-component regulatory system</keyword>
<comment type="caution">
    <text evidence="15">Lacks conserved residue(s) required for the propagation of feature annotation.</text>
</comment>
<feature type="modified residue" description="4-aspartylphosphate" evidence="15">
    <location>
        <position position="576"/>
    </location>
</feature>
<feature type="domain" description="Histidine kinase" evidence="18">
    <location>
        <begin position="163"/>
        <end position="380"/>
    </location>
</feature>
<feature type="domain" description="Response regulatory" evidence="19">
    <location>
        <begin position="527"/>
        <end position="645"/>
    </location>
</feature>
<dbReference type="Gene3D" id="1.20.120.160">
    <property type="entry name" value="HPT domain"/>
    <property type="match status" value="1"/>
</dbReference>
<dbReference type="InterPro" id="IPR003660">
    <property type="entry name" value="HAMP_dom"/>
</dbReference>
<accession>A0A2T5MKP2</accession>
<proteinExistence type="predicted"/>
<evidence type="ECO:0000256" key="2">
    <source>
        <dbReference type="ARBA" id="ARBA00004651"/>
    </source>
</evidence>
<feature type="transmembrane region" description="Helical" evidence="17">
    <location>
        <begin position="44"/>
        <end position="66"/>
    </location>
</feature>
<keyword evidence="13 17" id="KW-0472">Membrane</keyword>
<dbReference type="AlphaFoldDB" id="A0A2T5MKP2"/>
<dbReference type="EC" id="2.7.13.3" evidence="3"/>
<dbReference type="Gene3D" id="3.40.50.2300">
    <property type="match status" value="2"/>
</dbReference>
<evidence type="ECO:0000256" key="4">
    <source>
        <dbReference type="ARBA" id="ARBA00022475"/>
    </source>
</evidence>
<keyword evidence="4" id="KW-1003">Cell membrane</keyword>
<evidence type="ECO:0000256" key="1">
    <source>
        <dbReference type="ARBA" id="ARBA00000085"/>
    </source>
</evidence>
<evidence type="ECO:0000256" key="7">
    <source>
        <dbReference type="ARBA" id="ARBA00022692"/>
    </source>
</evidence>
<keyword evidence="5 15" id="KW-0597">Phosphoprotein</keyword>
<name>A0A2T5MKP2_9GAMM</name>
<feature type="domain" description="HAMP" evidence="20">
    <location>
        <begin position="64"/>
        <end position="116"/>
    </location>
</feature>
<evidence type="ECO:0000256" key="3">
    <source>
        <dbReference type="ARBA" id="ARBA00012438"/>
    </source>
</evidence>
<dbReference type="CDD" id="cd17546">
    <property type="entry name" value="REC_hyHK_CKI1_RcsC-like"/>
    <property type="match status" value="1"/>
</dbReference>
<evidence type="ECO:0000313" key="22">
    <source>
        <dbReference type="EMBL" id="PTU33142.1"/>
    </source>
</evidence>
<dbReference type="PRINTS" id="PR00344">
    <property type="entry name" value="BCTRLSENSOR"/>
</dbReference>
<dbReference type="InterPro" id="IPR011006">
    <property type="entry name" value="CheY-like_superfamily"/>
</dbReference>
<dbReference type="PANTHER" id="PTHR45339:SF1">
    <property type="entry name" value="HYBRID SIGNAL TRANSDUCTION HISTIDINE KINASE J"/>
    <property type="match status" value="1"/>
</dbReference>
<comment type="catalytic activity">
    <reaction evidence="1">
        <text>ATP + protein L-histidine = ADP + protein N-phospho-L-histidine.</text>
        <dbReference type="EC" id="2.7.13.3"/>
    </reaction>
</comment>
<dbReference type="InterPro" id="IPR001789">
    <property type="entry name" value="Sig_transdc_resp-reg_receiver"/>
</dbReference>
<keyword evidence="9" id="KW-0418">Kinase</keyword>
<evidence type="ECO:0000259" key="21">
    <source>
        <dbReference type="PROSITE" id="PS50894"/>
    </source>
</evidence>
<dbReference type="SUPFAM" id="SSF47226">
    <property type="entry name" value="Histidine-containing phosphotransfer domain, HPT domain"/>
    <property type="match status" value="1"/>
</dbReference>
<dbReference type="PANTHER" id="PTHR45339">
    <property type="entry name" value="HYBRID SIGNAL TRANSDUCTION HISTIDINE KINASE J"/>
    <property type="match status" value="1"/>
</dbReference>
<evidence type="ECO:0000256" key="12">
    <source>
        <dbReference type="ARBA" id="ARBA00023012"/>
    </source>
</evidence>
<dbReference type="Gene3D" id="1.10.287.130">
    <property type="match status" value="1"/>
</dbReference>
<dbReference type="GO" id="GO:0005886">
    <property type="term" value="C:plasma membrane"/>
    <property type="evidence" value="ECO:0007669"/>
    <property type="project" value="UniProtKB-SubCell"/>
</dbReference>
<dbReference type="Pfam" id="PF02518">
    <property type="entry name" value="HATPase_c"/>
    <property type="match status" value="1"/>
</dbReference>
<dbReference type="RefSeq" id="WP_107938851.1">
    <property type="nucleotide sequence ID" value="NZ_QANS01000001.1"/>
</dbReference>
<evidence type="ECO:0000256" key="15">
    <source>
        <dbReference type="PROSITE-ProRule" id="PRU00169"/>
    </source>
</evidence>
<keyword evidence="8" id="KW-0547">Nucleotide-binding</keyword>
<dbReference type="Gene3D" id="6.10.340.10">
    <property type="match status" value="1"/>
</dbReference>
<dbReference type="Proteomes" id="UP000244248">
    <property type="component" value="Unassembled WGS sequence"/>
</dbReference>
<dbReference type="SUPFAM" id="SSF47384">
    <property type="entry name" value="Homodimeric domain of signal transducing histidine kinase"/>
    <property type="match status" value="1"/>
</dbReference>
<dbReference type="InterPro" id="IPR004358">
    <property type="entry name" value="Sig_transdc_His_kin-like_C"/>
</dbReference>
<dbReference type="SUPFAM" id="SSF55874">
    <property type="entry name" value="ATPase domain of HSP90 chaperone/DNA topoisomerase II/histidine kinase"/>
    <property type="match status" value="1"/>
</dbReference>
<dbReference type="GO" id="GO:0000155">
    <property type="term" value="F:phosphorelay sensor kinase activity"/>
    <property type="evidence" value="ECO:0007669"/>
    <property type="project" value="InterPro"/>
</dbReference>
<evidence type="ECO:0000256" key="17">
    <source>
        <dbReference type="SAM" id="Phobius"/>
    </source>
</evidence>
<dbReference type="Gene3D" id="3.30.565.10">
    <property type="entry name" value="Histidine kinase-like ATPase, C-terminal domain"/>
    <property type="match status" value="1"/>
</dbReference>
<evidence type="ECO:0000256" key="11">
    <source>
        <dbReference type="ARBA" id="ARBA00022989"/>
    </source>
</evidence>
<dbReference type="PROSITE" id="PS50885">
    <property type="entry name" value="HAMP"/>
    <property type="match status" value="1"/>
</dbReference>
<feature type="domain" description="HPt" evidence="21">
    <location>
        <begin position="655"/>
        <end position="752"/>
    </location>
</feature>
<dbReference type="FunFam" id="3.30.565.10:FF:000010">
    <property type="entry name" value="Sensor histidine kinase RcsC"/>
    <property type="match status" value="1"/>
</dbReference>
<feature type="transmembrane region" description="Helical" evidence="17">
    <location>
        <begin position="16"/>
        <end position="38"/>
    </location>
</feature>
<reference evidence="22 23" key="1">
    <citation type="submission" date="2018-04" db="EMBL/GenBank/DDBJ databases">
        <title>Novel species isolated from glacier.</title>
        <authorList>
            <person name="Liu Q."/>
            <person name="Xin Y.-H."/>
        </authorList>
    </citation>
    <scope>NUCLEOTIDE SEQUENCE [LARGE SCALE GENOMIC DNA]</scope>
    <source>
        <strain evidence="22 23">GT1R17</strain>
    </source>
</reference>
<evidence type="ECO:0000256" key="13">
    <source>
        <dbReference type="ARBA" id="ARBA00023136"/>
    </source>
</evidence>
<dbReference type="InterPro" id="IPR036890">
    <property type="entry name" value="HATPase_C_sf"/>
</dbReference>
<dbReference type="OrthoDB" id="9797243at2"/>
<protein>
    <recommendedName>
        <fullName evidence="3">histidine kinase</fullName>
        <ecNumber evidence="3">2.7.13.3</ecNumber>
    </recommendedName>
</protein>
<dbReference type="GO" id="GO:0005524">
    <property type="term" value="F:ATP binding"/>
    <property type="evidence" value="ECO:0007669"/>
    <property type="project" value="UniProtKB-KW"/>
</dbReference>